<protein>
    <submittedName>
        <fullName evidence="7">Glycosyltransferase</fullName>
        <ecNumber evidence="7">2.4.-.-</ecNumber>
    </submittedName>
</protein>
<dbReference type="RefSeq" id="WP_250917087.1">
    <property type="nucleotide sequence ID" value="NZ_JAMQAW010000001.1"/>
</dbReference>
<reference evidence="7" key="1">
    <citation type="submission" date="2022-06" db="EMBL/GenBank/DDBJ databases">
        <title>Genome public.</title>
        <authorList>
            <person name="Sun Q."/>
        </authorList>
    </citation>
    <scope>NUCLEOTIDE SEQUENCE</scope>
    <source>
        <strain evidence="7">CWNU-1</strain>
    </source>
</reference>
<evidence type="ECO:0000256" key="1">
    <source>
        <dbReference type="ARBA" id="ARBA00004236"/>
    </source>
</evidence>
<dbReference type="EC" id="2.4.-.-" evidence="7"/>
<comment type="caution">
    <text evidence="7">The sequence shown here is derived from an EMBL/GenBank/DDBJ whole genome shotgun (WGS) entry which is preliminary data.</text>
</comment>
<dbReference type="SUPFAM" id="SSF53448">
    <property type="entry name" value="Nucleotide-diphospho-sugar transferases"/>
    <property type="match status" value="1"/>
</dbReference>
<proteinExistence type="predicted"/>
<dbReference type="Pfam" id="PF13641">
    <property type="entry name" value="Glyco_tranf_2_3"/>
    <property type="match status" value="1"/>
</dbReference>
<keyword evidence="5 6" id="KW-0472">Membrane</keyword>
<sequence length="441" mass="48623">MKWFPSAAAMAAALGLVLYLDGTDLSIYGIAVFTLLATKLTASLLHRPKTPTPEERARARALSVTAVITVYNEDPMTFARCLDSLLRQTRPPQNLVVVDDHSADPRALDHARSAAVTEAFARAGIGYQVIAFPANRGKRHALAAGFRAHPEADIFLGVDSDTVLDEAAVDEGTLPFVSPDVNAVTGLVGALNARTNLLTRLIDLRYANAFLYERAAYSLLGSVLCCCGSLAFYRAEVIRANLDDFLTQRFLGRAATFGDDRRMTNYCLQTGRVLLQPTALARTLVPETLGHYLRQQIRWNKSFVRESLWAVKTAPAGRPAFWLSLLELTSWISFTTLLLIALVLTPIHANAHILLLYLVYAMLVGYARSVRYLEADHPNGMPWAERLGTFLLAPLYALLHLTLLLWVRLYSLATLKDNGWGTRESVEVALTATPPEMQRAA</sequence>
<keyword evidence="2" id="KW-1003">Cell membrane</keyword>
<dbReference type="InterPro" id="IPR029044">
    <property type="entry name" value="Nucleotide-diphossugar_trans"/>
</dbReference>
<comment type="subcellular location">
    <subcellularLocation>
        <location evidence="1">Cell membrane</location>
    </subcellularLocation>
</comment>
<accession>A0ABT0UEI2</accession>
<keyword evidence="4 7" id="KW-0808">Transferase</keyword>
<dbReference type="Proteomes" id="UP001431429">
    <property type="component" value="Unassembled WGS sequence"/>
</dbReference>
<feature type="transmembrane region" description="Helical" evidence="6">
    <location>
        <begin position="321"/>
        <end position="344"/>
    </location>
</feature>
<keyword evidence="6" id="KW-1133">Transmembrane helix</keyword>
<dbReference type="EMBL" id="JAMQAW010000001">
    <property type="protein sequence ID" value="MCM2386715.1"/>
    <property type="molecule type" value="Genomic_DNA"/>
</dbReference>
<evidence type="ECO:0000313" key="8">
    <source>
        <dbReference type="Proteomes" id="UP001431429"/>
    </source>
</evidence>
<feature type="transmembrane region" description="Helical" evidence="6">
    <location>
        <begin position="387"/>
        <end position="407"/>
    </location>
</feature>
<dbReference type="GO" id="GO:0016757">
    <property type="term" value="F:glycosyltransferase activity"/>
    <property type="evidence" value="ECO:0007669"/>
    <property type="project" value="UniProtKB-KW"/>
</dbReference>
<gene>
    <name evidence="7" type="ORF">NBG84_00020</name>
</gene>
<organism evidence="7 8">
    <name type="scientific">Streptomyces albipurpureus</name>
    <dbReference type="NCBI Taxonomy" id="2897419"/>
    <lineage>
        <taxon>Bacteria</taxon>
        <taxon>Bacillati</taxon>
        <taxon>Actinomycetota</taxon>
        <taxon>Actinomycetes</taxon>
        <taxon>Kitasatosporales</taxon>
        <taxon>Streptomycetaceae</taxon>
        <taxon>Streptomyces</taxon>
    </lineage>
</organism>
<evidence type="ECO:0000313" key="7">
    <source>
        <dbReference type="EMBL" id="MCM2386715.1"/>
    </source>
</evidence>
<feature type="transmembrane region" description="Helical" evidence="6">
    <location>
        <begin position="351"/>
        <end position="367"/>
    </location>
</feature>
<dbReference type="PANTHER" id="PTHR22913:SF12">
    <property type="entry name" value="MANNURONAN SYNTHASE"/>
    <property type="match status" value="1"/>
</dbReference>
<evidence type="ECO:0000256" key="3">
    <source>
        <dbReference type="ARBA" id="ARBA00022676"/>
    </source>
</evidence>
<dbReference type="Gene3D" id="3.90.550.10">
    <property type="entry name" value="Spore Coat Polysaccharide Biosynthesis Protein SpsA, Chain A"/>
    <property type="match status" value="1"/>
</dbReference>
<evidence type="ECO:0000256" key="6">
    <source>
        <dbReference type="SAM" id="Phobius"/>
    </source>
</evidence>
<dbReference type="PANTHER" id="PTHR22913">
    <property type="entry name" value="HYALURONAN SYNTHASE"/>
    <property type="match status" value="1"/>
</dbReference>
<keyword evidence="8" id="KW-1185">Reference proteome</keyword>
<keyword evidence="3 7" id="KW-0328">Glycosyltransferase</keyword>
<evidence type="ECO:0000256" key="4">
    <source>
        <dbReference type="ARBA" id="ARBA00022679"/>
    </source>
</evidence>
<name>A0ABT0UEI2_9ACTN</name>
<evidence type="ECO:0000256" key="5">
    <source>
        <dbReference type="ARBA" id="ARBA00023136"/>
    </source>
</evidence>
<evidence type="ECO:0000256" key="2">
    <source>
        <dbReference type="ARBA" id="ARBA00022475"/>
    </source>
</evidence>
<keyword evidence="6" id="KW-0812">Transmembrane</keyword>